<reference evidence="2 3" key="1">
    <citation type="journal article" date="2018" name="BMC Genomics">
        <title>Comparative genome analyses reveal sequence features reflecting distinct modes of host-adaptation between dicot and monocot powdery mildew.</title>
        <authorList>
            <person name="Wu Y."/>
            <person name="Ma X."/>
            <person name="Pan Z."/>
            <person name="Kale S.D."/>
            <person name="Song Y."/>
            <person name="King H."/>
            <person name="Zhang Q."/>
            <person name="Presley C."/>
            <person name="Deng X."/>
            <person name="Wei C.I."/>
            <person name="Xiao S."/>
        </authorList>
    </citation>
    <scope>NUCLEOTIDE SEQUENCE [LARGE SCALE GENOMIC DNA]</scope>
    <source>
        <strain evidence="2">UMSG2</strain>
    </source>
</reference>
<evidence type="ECO:0000256" key="1">
    <source>
        <dbReference type="SAM" id="Coils"/>
    </source>
</evidence>
<evidence type="ECO:0000313" key="3">
    <source>
        <dbReference type="Proteomes" id="UP000286134"/>
    </source>
</evidence>
<evidence type="ECO:0000313" key="2">
    <source>
        <dbReference type="EMBL" id="RKF62700.1"/>
    </source>
</evidence>
<protein>
    <submittedName>
        <fullName evidence="2">Uncharacterized protein</fullName>
    </submittedName>
</protein>
<name>A0A420HZ43_9PEZI</name>
<keyword evidence="1" id="KW-0175">Coiled coil</keyword>
<dbReference type="EMBL" id="MCFK01003142">
    <property type="protein sequence ID" value="RKF62700.1"/>
    <property type="molecule type" value="Genomic_DNA"/>
</dbReference>
<feature type="coiled-coil region" evidence="1">
    <location>
        <begin position="8"/>
        <end position="62"/>
    </location>
</feature>
<dbReference type="Proteomes" id="UP000286134">
    <property type="component" value="Unassembled WGS sequence"/>
</dbReference>
<accession>A0A420HZ43</accession>
<comment type="caution">
    <text evidence="2">The sequence shown here is derived from an EMBL/GenBank/DDBJ whole genome shotgun (WGS) entry which is preliminary data.</text>
</comment>
<sequence>MREFKNLINALNTESKENHADLAKLKEDDNNNNNNKDKDKYLATLSATMKRIEAKIDSLETTRPSGLNTIKKLAPDTMPGPHHLRSENLSGADTPTFEIHIRVRKIGSVSTIFRGRQSMK</sequence>
<organism evidence="2 3">
    <name type="scientific">Erysiphe neolycopersici</name>
    <dbReference type="NCBI Taxonomy" id="212602"/>
    <lineage>
        <taxon>Eukaryota</taxon>
        <taxon>Fungi</taxon>
        <taxon>Dikarya</taxon>
        <taxon>Ascomycota</taxon>
        <taxon>Pezizomycotina</taxon>
        <taxon>Leotiomycetes</taxon>
        <taxon>Erysiphales</taxon>
        <taxon>Erysiphaceae</taxon>
        <taxon>Erysiphe</taxon>
    </lineage>
</organism>
<gene>
    <name evidence="2" type="ORF">OnM2_031048</name>
</gene>
<keyword evidence="3" id="KW-1185">Reference proteome</keyword>
<proteinExistence type="predicted"/>
<dbReference type="AlphaFoldDB" id="A0A420HZ43"/>